<protein>
    <submittedName>
        <fullName evidence="2">Uncharacterized protein</fullName>
    </submittedName>
</protein>
<dbReference type="AlphaFoldDB" id="A0A918DSX3"/>
<keyword evidence="1" id="KW-0472">Membrane</keyword>
<dbReference type="RefSeq" id="WP_188860360.1">
    <property type="nucleotide sequence ID" value="NZ_BMLT01000004.1"/>
</dbReference>
<organism evidence="2 3">
    <name type="scientific">Marinobacterium nitratireducens</name>
    <dbReference type="NCBI Taxonomy" id="518897"/>
    <lineage>
        <taxon>Bacteria</taxon>
        <taxon>Pseudomonadati</taxon>
        <taxon>Pseudomonadota</taxon>
        <taxon>Gammaproteobacteria</taxon>
        <taxon>Oceanospirillales</taxon>
        <taxon>Oceanospirillaceae</taxon>
        <taxon>Marinobacterium</taxon>
    </lineage>
</organism>
<keyword evidence="1" id="KW-1133">Transmembrane helix</keyword>
<accession>A0A918DSX3</accession>
<evidence type="ECO:0000256" key="1">
    <source>
        <dbReference type="SAM" id="Phobius"/>
    </source>
</evidence>
<name>A0A918DSX3_9GAMM</name>
<sequence>METLLSSHDKFDLQQNYRRYLKFRDQQEEAVRDMQNAKASRVWVAGLVALLFALASDFFLGAAAALFGMYFYRLAVARMQSGKAEEGCEDTDRWFASKGLKFEGRILYFRDDKMLEHPLDPFDDAIYG</sequence>
<feature type="transmembrane region" description="Helical" evidence="1">
    <location>
        <begin position="42"/>
        <end position="72"/>
    </location>
</feature>
<reference evidence="2 3" key="1">
    <citation type="journal article" date="2014" name="Int. J. Syst. Evol. Microbiol.">
        <title>Complete genome sequence of Corynebacterium casei LMG S-19264T (=DSM 44701T), isolated from a smear-ripened cheese.</title>
        <authorList>
            <consortium name="US DOE Joint Genome Institute (JGI-PGF)"/>
            <person name="Walter F."/>
            <person name="Albersmeier A."/>
            <person name="Kalinowski J."/>
            <person name="Ruckert C."/>
        </authorList>
    </citation>
    <scope>NUCLEOTIDE SEQUENCE [LARGE SCALE GENOMIC DNA]</scope>
    <source>
        <strain evidence="2 3">CGMCC 1.7286</strain>
    </source>
</reference>
<dbReference type="Proteomes" id="UP000599578">
    <property type="component" value="Unassembled WGS sequence"/>
</dbReference>
<evidence type="ECO:0000313" key="3">
    <source>
        <dbReference type="Proteomes" id="UP000599578"/>
    </source>
</evidence>
<comment type="caution">
    <text evidence="2">The sequence shown here is derived from an EMBL/GenBank/DDBJ whole genome shotgun (WGS) entry which is preliminary data.</text>
</comment>
<keyword evidence="3" id="KW-1185">Reference proteome</keyword>
<keyword evidence="1" id="KW-0812">Transmembrane</keyword>
<proteinExistence type="predicted"/>
<dbReference type="EMBL" id="BMLT01000004">
    <property type="protein sequence ID" value="GGO81045.1"/>
    <property type="molecule type" value="Genomic_DNA"/>
</dbReference>
<evidence type="ECO:0000313" key="2">
    <source>
        <dbReference type="EMBL" id="GGO81045.1"/>
    </source>
</evidence>
<gene>
    <name evidence="2" type="ORF">GCM10011348_19140</name>
</gene>